<evidence type="ECO:0000313" key="3">
    <source>
        <dbReference type="EMBL" id="OHT03962.1"/>
    </source>
</evidence>
<dbReference type="VEuPathDB" id="TrichDB:TRFO_28694"/>
<dbReference type="InterPro" id="IPR011040">
    <property type="entry name" value="Sialidase"/>
</dbReference>
<keyword evidence="1" id="KW-0812">Transmembrane</keyword>
<dbReference type="InterPro" id="IPR026856">
    <property type="entry name" value="Sialidase_fam"/>
</dbReference>
<name>A0A1J4JZ40_9EUKA</name>
<dbReference type="GO" id="GO:0016020">
    <property type="term" value="C:membrane"/>
    <property type="evidence" value="ECO:0007669"/>
    <property type="project" value="TreeGrafter"/>
</dbReference>
<dbReference type="GO" id="GO:0006689">
    <property type="term" value="P:ganglioside catabolic process"/>
    <property type="evidence" value="ECO:0007669"/>
    <property type="project" value="TreeGrafter"/>
</dbReference>
<comment type="caution">
    <text evidence="3">The sequence shown here is derived from an EMBL/GenBank/DDBJ whole genome shotgun (WGS) entry which is preliminary data.</text>
</comment>
<dbReference type="Gene3D" id="2.120.10.10">
    <property type="match status" value="1"/>
</dbReference>
<dbReference type="PANTHER" id="PTHR10628">
    <property type="entry name" value="SIALIDASE"/>
    <property type="match status" value="1"/>
</dbReference>
<dbReference type="SUPFAM" id="SSF50939">
    <property type="entry name" value="Sialidases"/>
    <property type="match status" value="1"/>
</dbReference>
<evidence type="ECO:0000259" key="2">
    <source>
        <dbReference type="Pfam" id="PF13088"/>
    </source>
</evidence>
<organism evidence="3 4">
    <name type="scientific">Tritrichomonas foetus</name>
    <dbReference type="NCBI Taxonomy" id="1144522"/>
    <lineage>
        <taxon>Eukaryota</taxon>
        <taxon>Metamonada</taxon>
        <taxon>Parabasalia</taxon>
        <taxon>Tritrichomonadida</taxon>
        <taxon>Tritrichomonadidae</taxon>
        <taxon>Tritrichomonas</taxon>
    </lineage>
</organism>
<keyword evidence="1" id="KW-0472">Membrane</keyword>
<sequence length="377" mass="42697">MGEGFAVSNANEAKLVELNNGSVLMSIRQNGNRIFAWSSNRGSTWYKASHMYDVKDSDANADIIRYTSVIDGFNKNRLLHTVTYATTRRTNLSLLVSYDEGETWPYKRQIESLASAYSSVTTNNDGEIFVAYEKGGKTDYDILVARLTLEWLTFGADHYEKPQLLNWCLTNNKEDSQCPEGSYKYPLRNFQVYSESYGLYPVEMRYTFVEAMDDFKVDLSLEGLSIGQYNNLNSKKPTITFVGENHHENERRFTFNKVNLKTSSTNLMKLDLSMTGSQLTIVKSKTTKNVTISGNKVIILEKTGESKEITLGEDSTAILDENVATLRLLTLNENIVAHETRSQTKTQTFSFNYIMSVSIGFFIVGIVSAILSIRFFF</sequence>
<proteinExistence type="predicted"/>
<dbReference type="RefSeq" id="XP_068357098.1">
    <property type="nucleotide sequence ID" value="XM_068506323.1"/>
</dbReference>
<protein>
    <recommendedName>
        <fullName evidence="2">Sialidase domain-containing protein</fullName>
    </recommendedName>
</protein>
<dbReference type="InterPro" id="IPR036278">
    <property type="entry name" value="Sialidase_sf"/>
</dbReference>
<dbReference type="Pfam" id="PF13088">
    <property type="entry name" value="BNR_2"/>
    <property type="match status" value="1"/>
</dbReference>
<dbReference type="AlphaFoldDB" id="A0A1J4JZ40"/>
<keyword evidence="1" id="KW-1133">Transmembrane helix</keyword>
<gene>
    <name evidence="3" type="ORF">TRFO_28694</name>
</gene>
<reference evidence="3" key="1">
    <citation type="submission" date="2016-10" db="EMBL/GenBank/DDBJ databases">
        <authorList>
            <person name="Benchimol M."/>
            <person name="Almeida L.G."/>
            <person name="Vasconcelos A.T."/>
            <person name="Perreira-Neves A."/>
            <person name="Rosa I.A."/>
            <person name="Tasca T."/>
            <person name="Bogo M.R."/>
            <person name="de Souza W."/>
        </authorList>
    </citation>
    <scope>NUCLEOTIDE SEQUENCE [LARGE SCALE GENOMIC DNA]</scope>
    <source>
        <strain evidence="3">K</strain>
    </source>
</reference>
<evidence type="ECO:0000256" key="1">
    <source>
        <dbReference type="SAM" id="Phobius"/>
    </source>
</evidence>
<dbReference type="GeneID" id="94841027"/>
<dbReference type="GO" id="GO:0005737">
    <property type="term" value="C:cytoplasm"/>
    <property type="evidence" value="ECO:0007669"/>
    <property type="project" value="TreeGrafter"/>
</dbReference>
<dbReference type="OrthoDB" id="2739686at2759"/>
<dbReference type="PANTHER" id="PTHR10628:SF30">
    <property type="entry name" value="EXO-ALPHA-SIALIDASE"/>
    <property type="match status" value="1"/>
</dbReference>
<dbReference type="GO" id="GO:0004308">
    <property type="term" value="F:exo-alpha-sialidase activity"/>
    <property type="evidence" value="ECO:0007669"/>
    <property type="project" value="InterPro"/>
</dbReference>
<dbReference type="GO" id="GO:0009313">
    <property type="term" value="P:oligosaccharide catabolic process"/>
    <property type="evidence" value="ECO:0007669"/>
    <property type="project" value="TreeGrafter"/>
</dbReference>
<evidence type="ECO:0000313" key="4">
    <source>
        <dbReference type="Proteomes" id="UP000179807"/>
    </source>
</evidence>
<accession>A0A1J4JZ40</accession>
<dbReference type="CDD" id="cd15482">
    <property type="entry name" value="Sialidase_non-viral"/>
    <property type="match status" value="1"/>
</dbReference>
<dbReference type="Proteomes" id="UP000179807">
    <property type="component" value="Unassembled WGS sequence"/>
</dbReference>
<dbReference type="EMBL" id="MLAK01000811">
    <property type="protein sequence ID" value="OHT03962.1"/>
    <property type="molecule type" value="Genomic_DNA"/>
</dbReference>
<feature type="transmembrane region" description="Helical" evidence="1">
    <location>
        <begin position="353"/>
        <end position="376"/>
    </location>
</feature>
<keyword evidence="4" id="KW-1185">Reference proteome</keyword>
<feature type="domain" description="Sialidase" evidence="2">
    <location>
        <begin position="7"/>
        <end position="130"/>
    </location>
</feature>